<sequence length="540" mass="59696">MVAEADTRRDSERRGDRVSPAERGAVHGTRGPRGLYGHVRRQDQGAGTVGRIEPGTGLSGTGSSESIGLPDGWVRVCLGDVLDAIEAGKSFTCEPRPAKPGEWGIVKVSAMTYGRFDETENKAAPAGVAVNPAYEISAGDVLVSRANTKAYVGAPVLVGDCRPRLLLSDKSLRLVPNHAVDKRWLVYALRSPQVRAYIEAKASGTKDSMRNISQRVLKETPLMLPPLAEQIRIVETLDSLLSRLDAAVSTAQKSRRRFELLRKKVFLKFVPENPPSGWRLVSVGEAGTVELGRARHPDWHEGPEMRPYLRVANVFEDRIDPTDVMEMDFSGVFEKYKLHHGDVLLNEGQSPHLVGRPALYQGVPENVAFTNSILRFRANEDVLPEWALMVFRRHLHAKRFMREVRITTNIAHLSTKRLKAVEFPIPPLHVQKQSVVRCDELLTGIAAVDTEAERSLQRAKALRKALLRKACSGHLVPQSADDESAAVVLHRIREERATQPKPKRARVARETPAARKAAATAPAPEPTEPPRTSTQQELSL</sequence>
<evidence type="ECO:0000256" key="2">
    <source>
        <dbReference type="ARBA" id="ARBA00022747"/>
    </source>
</evidence>
<dbReference type="InterPro" id="IPR000055">
    <property type="entry name" value="Restrct_endonuc_typeI_TRD"/>
</dbReference>
<evidence type="ECO:0000313" key="7">
    <source>
        <dbReference type="EMBL" id="RDD87363.1"/>
    </source>
</evidence>
<dbReference type="GO" id="GO:0009307">
    <property type="term" value="P:DNA restriction-modification system"/>
    <property type="evidence" value="ECO:0007669"/>
    <property type="project" value="UniProtKB-KW"/>
</dbReference>
<gene>
    <name evidence="7" type="ORF">DVZ84_19215</name>
</gene>
<comment type="caution">
    <text evidence="7">The sequence shown here is derived from an EMBL/GenBank/DDBJ whole genome shotgun (WGS) entry which is preliminary data.</text>
</comment>
<dbReference type="InterPro" id="IPR051212">
    <property type="entry name" value="Type-I_RE_S_subunit"/>
</dbReference>
<feature type="region of interest" description="Disordered" evidence="5">
    <location>
        <begin position="494"/>
        <end position="540"/>
    </location>
</feature>
<dbReference type="CDD" id="cd17253">
    <property type="entry name" value="RMtype1_S_Eco933I-TRD2-CR2_like"/>
    <property type="match status" value="1"/>
</dbReference>
<feature type="compositionally biased region" description="Basic and acidic residues" evidence="5">
    <location>
        <begin position="1"/>
        <end position="20"/>
    </location>
</feature>
<evidence type="ECO:0000256" key="1">
    <source>
        <dbReference type="ARBA" id="ARBA00010923"/>
    </source>
</evidence>
<evidence type="ECO:0000256" key="3">
    <source>
        <dbReference type="ARBA" id="ARBA00023125"/>
    </source>
</evidence>
<keyword evidence="7" id="KW-0378">Hydrolase</keyword>
<keyword evidence="7" id="KW-0540">Nuclease</keyword>
<dbReference type="PANTHER" id="PTHR43140">
    <property type="entry name" value="TYPE-1 RESTRICTION ENZYME ECOKI SPECIFICITY PROTEIN"/>
    <property type="match status" value="1"/>
</dbReference>
<feature type="region of interest" description="Disordered" evidence="5">
    <location>
        <begin position="1"/>
        <end position="64"/>
    </location>
</feature>
<dbReference type="GO" id="GO:0004519">
    <property type="term" value="F:endonuclease activity"/>
    <property type="evidence" value="ECO:0007669"/>
    <property type="project" value="UniProtKB-KW"/>
</dbReference>
<evidence type="ECO:0000259" key="6">
    <source>
        <dbReference type="Pfam" id="PF01420"/>
    </source>
</evidence>
<dbReference type="AlphaFoldDB" id="A0A369V4A4"/>
<comment type="similarity">
    <text evidence="1">Belongs to the type-I restriction system S methylase family.</text>
</comment>
<reference evidence="7 8" key="1">
    <citation type="submission" date="2018-07" db="EMBL/GenBank/DDBJ databases">
        <title>Genome guided investigation of antibiotics producing actinomycetales strain isolated from a Macau mangrove ecosystem.</title>
        <authorList>
            <person name="Hu D."/>
        </authorList>
    </citation>
    <scope>NUCLEOTIDE SEQUENCE [LARGE SCALE GENOMIC DNA]</scope>
    <source>
        <strain evidence="7 8">2297</strain>
    </source>
</reference>
<dbReference type="Pfam" id="PF01420">
    <property type="entry name" value="Methylase_S"/>
    <property type="match status" value="2"/>
</dbReference>
<dbReference type="EMBL" id="QQBH01000012">
    <property type="protein sequence ID" value="RDD87363.1"/>
    <property type="molecule type" value="Genomic_DNA"/>
</dbReference>
<proteinExistence type="inferred from homology"/>
<dbReference type="Proteomes" id="UP000253742">
    <property type="component" value="Unassembled WGS sequence"/>
</dbReference>
<feature type="domain" description="Type I restriction modification DNA specificity" evidence="6">
    <location>
        <begin position="275"/>
        <end position="435"/>
    </location>
</feature>
<dbReference type="InterPro" id="IPR044946">
    <property type="entry name" value="Restrct_endonuc_typeI_TRD_sf"/>
</dbReference>
<keyword evidence="2" id="KW-0680">Restriction system</keyword>
<evidence type="ECO:0000256" key="5">
    <source>
        <dbReference type="SAM" id="MobiDB-lite"/>
    </source>
</evidence>
<evidence type="ECO:0000256" key="4">
    <source>
        <dbReference type="ARBA" id="ARBA00038652"/>
    </source>
</evidence>
<dbReference type="SUPFAM" id="SSF116734">
    <property type="entry name" value="DNA methylase specificity domain"/>
    <property type="match status" value="2"/>
</dbReference>
<comment type="subunit">
    <text evidence="4">The methyltransferase is composed of M and S polypeptides.</text>
</comment>
<evidence type="ECO:0000313" key="8">
    <source>
        <dbReference type="Proteomes" id="UP000253742"/>
    </source>
</evidence>
<dbReference type="Gene3D" id="3.90.220.20">
    <property type="entry name" value="DNA methylase specificity domains"/>
    <property type="match status" value="2"/>
</dbReference>
<dbReference type="CDD" id="cd17261">
    <property type="entry name" value="RMtype1_S_EcoKI-TRD2-CR2_like"/>
    <property type="match status" value="1"/>
</dbReference>
<organism evidence="7 8">
    <name type="scientific">Streptomyces parvulus</name>
    <dbReference type="NCBI Taxonomy" id="146923"/>
    <lineage>
        <taxon>Bacteria</taxon>
        <taxon>Bacillati</taxon>
        <taxon>Actinomycetota</taxon>
        <taxon>Actinomycetes</taxon>
        <taxon>Kitasatosporales</taxon>
        <taxon>Streptomycetaceae</taxon>
        <taxon>Streptomyces</taxon>
    </lineage>
</organism>
<feature type="domain" description="Type I restriction modification DNA specificity" evidence="6">
    <location>
        <begin position="70"/>
        <end position="242"/>
    </location>
</feature>
<name>A0A369V4A4_9ACTN</name>
<keyword evidence="3" id="KW-0238">DNA-binding</keyword>
<accession>A0A369V4A4</accession>
<dbReference type="PANTHER" id="PTHR43140:SF1">
    <property type="entry name" value="TYPE I RESTRICTION ENZYME ECOKI SPECIFICITY SUBUNIT"/>
    <property type="match status" value="1"/>
</dbReference>
<dbReference type="GO" id="GO:0003677">
    <property type="term" value="F:DNA binding"/>
    <property type="evidence" value="ECO:0007669"/>
    <property type="project" value="UniProtKB-KW"/>
</dbReference>
<keyword evidence="7" id="KW-0255">Endonuclease</keyword>
<protein>
    <submittedName>
        <fullName evidence="7">Restriction endonuclease subunit S</fullName>
    </submittedName>
</protein>